<feature type="domain" description="Mur ligase N-terminal catalytic" evidence="12">
    <location>
        <begin position="30"/>
        <end position="96"/>
    </location>
</feature>
<dbReference type="GO" id="GO:0008360">
    <property type="term" value="P:regulation of cell shape"/>
    <property type="evidence" value="ECO:0007669"/>
    <property type="project" value="UniProtKB-KW"/>
</dbReference>
<evidence type="ECO:0000259" key="13">
    <source>
        <dbReference type="Pfam" id="PF02875"/>
    </source>
</evidence>
<evidence type="ECO:0000256" key="4">
    <source>
        <dbReference type="ARBA" id="ARBA00022741"/>
    </source>
</evidence>
<dbReference type="HAMAP" id="MF_02019">
    <property type="entry name" value="MurF"/>
    <property type="match status" value="1"/>
</dbReference>
<evidence type="ECO:0000259" key="14">
    <source>
        <dbReference type="Pfam" id="PF08245"/>
    </source>
</evidence>
<feature type="binding site" evidence="10">
    <location>
        <begin position="110"/>
        <end position="116"/>
    </location>
    <ligand>
        <name>ATP</name>
        <dbReference type="ChEBI" id="CHEBI:30616"/>
    </ligand>
</feature>
<keyword evidence="5 10" id="KW-0067">ATP-binding</keyword>
<dbReference type="GO" id="GO:0051301">
    <property type="term" value="P:cell division"/>
    <property type="evidence" value="ECO:0007669"/>
    <property type="project" value="UniProtKB-KW"/>
</dbReference>
<evidence type="ECO:0000256" key="5">
    <source>
        <dbReference type="ARBA" id="ARBA00022840"/>
    </source>
</evidence>
<dbReference type="GO" id="GO:0005737">
    <property type="term" value="C:cytoplasm"/>
    <property type="evidence" value="ECO:0007669"/>
    <property type="project" value="UniProtKB-SubCell"/>
</dbReference>
<evidence type="ECO:0000256" key="10">
    <source>
        <dbReference type="HAMAP-Rule" id="MF_02019"/>
    </source>
</evidence>
<dbReference type="InterPro" id="IPR035911">
    <property type="entry name" value="MurE/MurF_N"/>
</dbReference>
<dbReference type="Pfam" id="PF02875">
    <property type="entry name" value="Mur_ligase_C"/>
    <property type="match status" value="1"/>
</dbReference>
<evidence type="ECO:0000256" key="2">
    <source>
        <dbReference type="ARBA" id="ARBA00022598"/>
    </source>
</evidence>
<keyword evidence="3 10" id="KW-0132">Cell division</keyword>
<evidence type="ECO:0000313" key="16">
    <source>
        <dbReference type="Proteomes" id="UP000824001"/>
    </source>
</evidence>
<dbReference type="GO" id="GO:0071555">
    <property type="term" value="P:cell wall organization"/>
    <property type="evidence" value="ECO:0007669"/>
    <property type="project" value="UniProtKB-KW"/>
</dbReference>
<dbReference type="PANTHER" id="PTHR43024">
    <property type="entry name" value="UDP-N-ACETYLMURAMOYL-TRIPEPTIDE--D-ALANYL-D-ALANINE LIGASE"/>
    <property type="match status" value="1"/>
</dbReference>
<dbReference type="Proteomes" id="UP000824001">
    <property type="component" value="Unassembled WGS sequence"/>
</dbReference>
<dbReference type="InterPro" id="IPR000713">
    <property type="entry name" value="Mur_ligase_N"/>
</dbReference>
<dbReference type="InterPro" id="IPR036565">
    <property type="entry name" value="Mur-like_cat_sf"/>
</dbReference>
<keyword evidence="2 10" id="KW-0436">Ligase</keyword>
<feature type="domain" description="Mur ligase central" evidence="14">
    <location>
        <begin position="109"/>
        <end position="292"/>
    </location>
</feature>
<accession>A0A9D1JV34</accession>
<evidence type="ECO:0000256" key="8">
    <source>
        <dbReference type="ARBA" id="ARBA00023306"/>
    </source>
</evidence>
<dbReference type="Pfam" id="PF01225">
    <property type="entry name" value="Mur_ligase"/>
    <property type="match status" value="1"/>
</dbReference>
<dbReference type="SUPFAM" id="SSF63418">
    <property type="entry name" value="MurE/MurF N-terminal domain"/>
    <property type="match status" value="1"/>
</dbReference>
<comment type="pathway">
    <text evidence="10 11">Cell wall biogenesis; peptidoglycan biosynthesis.</text>
</comment>
<organism evidence="15 16">
    <name type="scientific">Candidatus Scatomorpha merdipullorum</name>
    <dbReference type="NCBI Taxonomy" id="2840927"/>
    <lineage>
        <taxon>Bacteria</taxon>
        <taxon>Bacillati</taxon>
        <taxon>Bacillota</taxon>
        <taxon>Clostridia</taxon>
        <taxon>Eubacteriales</taxon>
        <taxon>Candidatus Scatomorpha</taxon>
    </lineage>
</organism>
<name>A0A9D1JV34_9FIRM</name>
<keyword evidence="6 10" id="KW-0133">Cell shape</keyword>
<evidence type="ECO:0000256" key="3">
    <source>
        <dbReference type="ARBA" id="ARBA00022618"/>
    </source>
</evidence>
<reference evidence="15" key="2">
    <citation type="journal article" date="2021" name="PeerJ">
        <title>Extensive microbial diversity within the chicken gut microbiome revealed by metagenomics and culture.</title>
        <authorList>
            <person name="Gilroy R."/>
            <person name="Ravi A."/>
            <person name="Getino M."/>
            <person name="Pursley I."/>
            <person name="Horton D.L."/>
            <person name="Alikhan N.F."/>
            <person name="Baker D."/>
            <person name="Gharbi K."/>
            <person name="Hall N."/>
            <person name="Watson M."/>
            <person name="Adriaenssens E.M."/>
            <person name="Foster-Nyarko E."/>
            <person name="Jarju S."/>
            <person name="Secka A."/>
            <person name="Antonio M."/>
            <person name="Oren A."/>
            <person name="Chaudhuri R.R."/>
            <person name="La Ragione R."/>
            <person name="Hildebrand F."/>
            <person name="Pallen M.J."/>
        </authorList>
    </citation>
    <scope>NUCLEOTIDE SEQUENCE</scope>
    <source>
        <strain evidence="15">ChiHjej10B9-9673</strain>
    </source>
</reference>
<dbReference type="GO" id="GO:0009252">
    <property type="term" value="P:peptidoglycan biosynthetic process"/>
    <property type="evidence" value="ECO:0007669"/>
    <property type="project" value="UniProtKB-UniRule"/>
</dbReference>
<dbReference type="SUPFAM" id="SSF53623">
    <property type="entry name" value="MurD-like peptide ligases, catalytic domain"/>
    <property type="match status" value="1"/>
</dbReference>
<evidence type="ECO:0000256" key="7">
    <source>
        <dbReference type="ARBA" id="ARBA00022984"/>
    </source>
</evidence>
<dbReference type="InterPro" id="IPR013221">
    <property type="entry name" value="Mur_ligase_cen"/>
</dbReference>
<dbReference type="SUPFAM" id="SSF53244">
    <property type="entry name" value="MurD-like peptide ligases, peptide-binding domain"/>
    <property type="match status" value="1"/>
</dbReference>
<comment type="similarity">
    <text evidence="10">Belongs to the MurCDEF family. MurF subfamily.</text>
</comment>
<dbReference type="InterPro" id="IPR004101">
    <property type="entry name" value="Mur_ligase_C"/>
</dbReference>
<dbReference type="Pfam" id="PF08245">
    <property type="entry name" value="Mur_ligase_M"/>
    <property type="match status" value="1"/>
</dbReference>
<feature type="domain" description="Mur ligase C-terminal" evidence="13">
    <location>
        <begin position="315"/>
        <end position="426"/>
    </location>
</feature>
<sequence>MTGFTVEDIAKITNGALFGASGGAAVTGGVIDSRLAGPGLMFCALRGERADGHDYIASALQKGSPVCLAERVPEGVGGGVIVVPDVQRAMAELAREIRGRFTGPVVGIVGSSGKTTTKEMCAAVLSERFITLRTEGNLNNELGVPLTLFRLDASTEAAVVELGISDFGEMARLGRMARPDIAVYTLIGRSHLNNLRDLDGVLRAKTELLEEMGPDALVVLNGDDAKLAALQARQRLLRYSAEGRGDVNAEGFAVSAEGAVSFDIVRGGRRIRAEIPAFGRHLVYAALAAASVGMELGLTDAEIAAGLAKYAPVGHRTRVLRTPCLTIVDDCYNSNPDSAALAVDSASDLPGRLVCILGDMLNLGPDSARMHRELGEKALASASLLLTAGEAARDMGGVHFESRDGLISALPKYLRPGDTVLVKASRAMEFEKITEALQGLTL</sequence>
<comment type="subcellular location">
    <subcellularLocation>
        <location evidence="10 11">Cytoplasm</location>
    </subcellularLocation>
</comment>
<keyword evidence="4 10" id="KW-0547">Nucleotide-binding</keyword>
<evidence type="ECO:0000256" key="1">
    <source>
        <dbReference type="ARBA" id="ARBA00022490"/>
    </source>
</evidence>
<proteinExistence type="inferred from homology"/>
<dbReference type="InterPro" id="IPR005863">
    <property type="entry name" value="UDP-N-AcMur_synth"/>
</dbReference>
<dbReference type="NCBIfam" id="TIGR01143">
    <property type="entry name" value="murF"/>
    <property type="match status" value="1"/>
</dbReference>
<evidence type="ECO:0000256" key="9">
    <source>
        <dbReference type="ARBA" id="ARBA00023316"/>
    </source>
</evidence>
<comment type="function">
    <text evidence="10 11">Involved in cell wall formation. Catalyzes the final step in the synthesis of UDP-N-acetylmuramoyl-pentapeptide, the precursor of murein.</text>
</comment>
<dbReference type="GO" id="GO:0005524">
    <property type="term" value="F:ATP binding"/>
    <property type="evidence" value="ECO:0007669"/>
    <property type="project" value="UniProtKB-UniRule"/>
</dbReference>
<gene>
    <name evidence="10" type="primary">murF</name>
    <name evidence="15" type="ORF">IAC18_04325</name>
</gene>
<comment type="catalytic activity">
    <reaction evidence="10 11">
        <text>D-alanyl-D-alanine + UDP-N-acetyl-alpha-D-muramoyl-L-alanyl-gamma-D-glutamyl-meso-2,6-diaminopimelate + ATP = UDP-N-acetyl-alpha-D-muramoyl-L-alanyl-gamma-D-glutamyl-meso-2,6-diaminopimeloyl-D-alanyl-D-alanine + ADP + phosphate + H(+)</text>
        <dbReference type="Rhea" id="RHEA:28374"/>
        <dbReference type="ChEBI" id="CHEBI:15378"/>
        <dbReference type="ChEBI" id="CHEBI:30616"/>
        <dbReference type="ChEBI" id="CHEBI:43474"/>
        <dbReference type="ChEBI" id="CHEBI:57822"/>
        <dbReference type="ChEBI" id="CHEBI:61386"/>
        <dbReference type="ChEBI" id="CHEBI:83905"/>
        <dbReference type="ChEBI" id="CHEBI:456216"/>
        <dbReference type="EC" id="6.3.2.10"/>
    </reaction>
</comment>
<dbReference type="PANTHER" id="PTHR43024:SF1">
    <property type="entry name" value="UDP-N-ACETYLMURAMOYL-TRIPEPTIDE--D-ALANYL-D-ALANINE LIGASE"/>
    <property type="match status" value="1"/>
</dbReference>
<dbReference type="InterPro" id="IPR051046">
    <property type="entry name" value="MurCDEF_CellWall_CoF430Synth"/>
</dbReference>
<protein>
    <recommendedName>
        <fullName evidence="10 11">UDP-N-acetylmuramoyl-tripeptide--D-alanyl-D-alanine ligase</fullName>
        <ecNumber evidence="10 11">6.3.2.10</ecNumber>
    </recommendedName>
    <alternativeName>
        <fullName evidence="10">D-alanyl-D-alanine-adding enzyme</fullName>
    </alternativeName>
</protein>
<keyword evidence="9 10" id="KW-0961">Cell wall biogenesis/degradation</keyword>
<dbReference type="GO" id="GO:0047480">
    <property type="term" value="F:UDP-N-acetylmuramoyl-tripeptide-D-alanyl-D-alanine ligase activity"/>
    <property type="evidence" value="ECO:0007669"/>
    <property type="project" value="UniProtKB-UniRule"/>
</dbReference>
<dbReference type="EMBL" id="DVJK01000119">
    <property type="protein sequence ID" value="HIS66772.1"/>
    <property type="molecule type" value="Genomic_DNA"/>
</dbReference>
<keyword evidence="1 10" id="KW-0963">Cytoplasm</keyword>
<dbReference type="AlphaFoldDB" id="A0A9D1JV34"/>
<dbReference type="Gene3D" id="3.90.190.20">
    <property type="entry name" value="Mur ligase, C-terminal domain"/>
    <property type="match status" value="1"/>
</dbReference>
<evidence type="ECO:0000256" key="6">
    <source>
        <dbReference type="ARBA" id="ARBA00022960"/>
    </source>
</evidence>
<dbReference type="EC" id="6.3.2.10" evidence="10 11"/>
<keyword evidence="7 10" id="KW-0573">Peptidoglycan synthesis</keyword>
<evidence type="ECO:0000256" key="11">
    <source>
        <dbReference type="RuleBase" id="RU004136"/>
    </source>
</evidence>
<dbReference type="Gene3D" id="3.40.1390.10">
    <property type="entry name" value="MurE/MurF, N-terminal domain"/>
    <property type="match status" value="1"/>
</dbReference>
<reference evidence="15" key="1">
    <citation type="submission" date="2020-10" db="EMBL/GenBank/DDBJ databases">
        <authorList>
            <person name="Gilroy R."/>
        </authorList>
    </citation>
    <scope>NUCLEOTIDE SEQUENCE</scope>
    <source>
        <strain evidence="15">ChiHjej10B9-9673</strain>
    </source>
</reference>
<evidence type="ECO:0000259" key="12">
    <source>
        <dbReference type="Pfam" id="PF01225"/>
    </source>
</evidence>
<evidence type="ECO:0000313" key="15">
    <source>
        <dbReference type="EMBL" id="HIS66772.1"/>
    </source>
</evidence>
<comment type="caution">
    <text evidence="15">The sequence shown here is derived from an EMBL/GenBank/DDBJ whole genome shotgun (WGS) entry which is preliminary data.</text>
</comment>
<dbReference type="Gene3D" id="3.40.1190.10">
    <property type="entry name" value="Mur-like, catalytic domain"/>
    <property type="match status" value="1"/>
</dbReference>
<dbReference type="InterPro" id="IPR036615">
    <property type="entry name" value="Mur_ligase_C_dom_sf"/>
</dbReference>
<keyword evidence="8 10" id="KW-0131">Cell cycle</keyword>